<gene>
    <name evidence="7" type="ORF">JOF48_003861</name>
</gene>
<name>A0ABS4Z2Y9_9MICC</name>
<keyword evidence="5" id="KW-0067">ATP-binding</keyword>
<dbReference type="EC" id="2.7.1.45" evidence="7"/>
<sequence>MLSVVCIGETMAMLTPTHQVPLAEATELFYGVGGAESNVAMGLAAMDIDAHWVGRVGRDGFGTRILNDLSAHGVGVTGVEIDDELATGLYVKVPAPAGSGTGESSVLYYRKGSAGSAMGPHMLENPDVAALLERASLIHLSGITAALSQDCRDLLAGLLALPRKGRLVSFDVNWREALWTHEDKGILRTLANQADVVLVGADEAIPAFGTNDEAQLRAMLPDPEVIVLKNADISAIALMRDGARVEVPSLSVSVLEPVGAGDAFAAGYFSGMLFGLDQRSSLRRGHVSAAATLTVPGDRGPLPDPGVLARILACSEQDWAATHVAPGRLDSPALAAAGSAAAAQPAGGLP</sequence>
<evidence type="ECO:0000313" key="8">
    <source>
        <dbReference type="Proteomes" id="UP000711614"/>
    </source>
</evidence>
<organism evidence="7 8">
    <name type="scientific">Arthrobacter stackebrandtii</name>
    <dbReference type="NCBI Taxonomy" id="272161"/>
    <lineage>
        <taxon>Bacteria</taxon>
        <taxon>Bacillati</taxon>
        <taxon>Actinomycetota</taxon>
        <taxon>Actinomycetes</taxon>
        <taxon>Micrococcales</taxon>
        <taxon>Micrococcaceae</taxon>
        <taxon>Arthrobacter</taxon>
    </lineage>
</organism>
<dbReference type="Pfam" id="PF00294">
    <property type="entry name" value="PfkB"/>
    <property type="match status" value="1"/>
</dbReference>
<dbReference type="EMBL" id="JAGIOI010000001">
    <property type="protein sequence ID" value="MBP2415062.1"/>
    <property type="molecule type" value="Genomic_DNA"/>
</dbReference>
<dbReference type="InterPro" id="IPR029056">
    <property type="entry name" value="Ribokinase-like"/>
</dbReference>
<feature type="domain" description="Carbohydrate kinase PfkB" evidence="6">
    <location>
        <begin position="1"/>
        <end position="304"/>
    </location>
</feature>
<evidence type="ECO:0000256" key="3">
    <source>
        <dbReference type="ARBA" id="ARBA00022741"/>
    </source>
</evidence>
<keyword evidence="8" id="KW-1185">Reference proteome</keyword>
<accession>A0ABS4Z2Y9</accession>
<dbReference type="Proteomes" id="UP000711614">
    <property type="component" value="Unassembled WGS sequence"/>
</dbReference>
<dbReference type="InterPro" id="IPR050306">
    <property type="entry name" value="PfkB_Carbo_kinase"/>
</dbReference>
<keyword evidence="3" id="KW-0547">Nucleotide-binding</keyword>
<comment type="caution">
    <text evidence="7">The sequence shown here is derived from an EMBL/GenBank/DDBJ whole genome shotgun (WGS) entry which is preliminary data.</text>
</comment>
<reference evidence="7 8" key="1">
    <citation type="submission" date="2021-03" db="EMBL/GenBank/DDBJ databases">
        <title>Sequencing the genomes of 1000 actinobacteria strains.</title>
        <authorList>
            <person name="Klenk H.-P."/>
        </authorList>
    </citation>
    <scope>NUCLEOTIDE SEQUENCE [LARGE SCALE GENOMIC DNA]</scope>
    <source>
        <strain evidence="7 8">DSM 16005</strain>
    </source>
</reference>
<evidence type="ECO:0000256" key="5">
    <source>
        <dbReference type="ARBA" id="ARBA00022840"/>
    </source>
</evidence>
<dbReference type="InterPro" id="IPR011611">
    <property type="entry name" value="PfkB_dom"/>
</dbReference>
<dbReference type="SUPFAM" id="SSF53613">
    <property type="entry name" value="Ribokinase-like"/>
    <property type="match status" value="1"/>
</dbReference>
<dbReference type="CDD" id="cd01166">
    <property type="entry name" value="KdgK"/>
    <property type="match status" value="1"/>
</dbReference>
<dbReference type="RefSeq" id="WP_209683903.1">
    <property type="nucleotide sequence ID" value="NZ_JAGIOI010000001.1"/>
</dbReference>
<evidence type="ECO:0000259" key="6">
    <source>
        <dbReference type="Pfam" id="PF00294"/>
    </source>
</evidence>
<keyword evidence="2 7" id="KW-0808">Transferase</keyword>
<dbReference type="PANTHER" id="PTHR43085">
    <property type="entry name" value="HEXOKINASE FAMILY MEMBER"/>
    <property type="match status" value="1"/>
</dbReference>
<evidence type="ECO:0000256" key="1">
    <source>
        <dbReference type="ARBA" id="ARBA00010688"/>
    </source>
</evidence>
<evidence type="ECO:0000313" key="7">
    <source>
        <dbReference type="EMBL" id="MBP2415062.1"/>
    </source>
</evidence>
<keyword evidence="4" id="KW-0418">Kinase</keyword>
<dbReference type="GO" id="GO:0008673">
    <property type="term" value="F:2-dehydro-3-deoxygluconokinase activity"/>
    <property type="evidence" value="ECO:0007669"/>
    <property type="project" value="UniProtKB-EC"/>
</dbReference>
<proteinExistence type="inferred from homology"/>
<dbReference type="Gene3D" id="3.40.1190.20">
    <property type="match status" value="1"/>
</dbReference>
<comment type="similarity">
    <text evidence="1">Belongs to the carbohydrate kinase PfkB family.</text>
</comment>
<dbReference type="PANTHER" id="PTHR43085:SF1">
    <property type="entry name" value="PSEUDOURIDINE KINASE-RELATED"/>
    <property type="match status" value="1"/>
</dbReference>
<evidence type="ECO:0000256" key="4">
    <source>
        <dbReference type="ARBA" id="ARBA00022777"/>
    </source>
</evidence>
<protein>
    <submittedName>
        <fullName evidence="7">2-dehydro-3-deoxygluconokinase</fullName>
        <ecNumber evidence="7">2.7.1.45</ecNumber>
    </submittedName>
</protein>
<evidence type="ECO:0000256" key="2">
    <source>
        <dbReference type="ARBA" id="ARBA00022679"/>
    </source>
</evidence>